<dbReference type="AlphaFoldDB" id="A0A9D1SY69"/>
<reference evidence="1" key="2">
    <citation type="journal article" date="2021" name="PeerJ">
        <title>Extensive microbial diversity within the chicken gut microbiome revealed by metagenomics and culture.</title>
        <authorList>
            <person name="Gilroy R."/>
            <person name="Ravi A."/>
            <person name="Getino M."/>
            <person name="Pursley I."/>
            <person name="Horton D.L."/>
            <person name="Alikhan N.F."/>
            <person name="Baker D."/>
            <person name="Gharbi K."/>
            <person name="Hall N."/>
            <person name="Watson M."/>
            <person name="Adriaenssens E.M."/>
            <person name="Foster-Nyarko E."/>
            <person name="Jarju S."/>
            <person name="Secka A."/>
            <person name="Antonio M."/>
            <person name="Oren A."/>
            <person name="Chaudhuri R.R."/>
            <person name="La Ragione R."/>
            <person name="Hildebrand F."/>
            <person name="Pallen M.J."/>
        </authorList>
    </citation>
    <scope>NUCLEOTIDE SEQUENCE</scope>
    <source>
        <strain evidence="1">CHK186-9395</strain>
    </source>
</reference>
<name>A0A9D1SY69_9FIRM</name>
<protein>
    <submittedName>
        <fullName evidence="1">Uncharacterized protein</fullName>
    </submittedName>
</protein>
<dbReference type="Proteomes" id="UP000886861">
    <property type="component" value="Unassembled WGS sequence"/>
</dbReference>
<comment type="caution">
    <text evidence="1">The sequence shown here is derived from an EMBL/GenBank/DDBJ whole genome shotgun (WGS) entry which is preliminary data.</text>
</comment>
<dbReference type="EMBL" id="DVOJ01000008">
    <property type="protein sequence ID" value="HIV01403.1"/>
    <property type="molecule type" value="Genomic_DNA"/>
</dbReference>
<reference evidence="1" key="1">
    <citation type="submission" date="2020-10" db="EMBL/GenBank/DDBJ databases">
        <authorList>
            <person name="Gilroy R."/>
        </authorList>
    </citation>
    <scope>NUCLEOTIDE SEQUENCE</scope>
    <source>
        <strain evidence="1">CHK186-9395</strain>
    </source>
</reference>
<accession>A0A9D1SY69</accession>
<organism evidence="1 2">
    <name type="scientific">Candidatus Caccopulliclostridium gallistercoris</name>
    <dbReference type="NCBI Taxonomy" id="2840719"/>
    <lineage>
        <taxon>Bacteria</taxon>
        <taxon>Bacillati</taxon>
        <taxon>Bacillota</taxon>
        <taxon>Clostridia</taxon>
        <taxon>Candidatus Caccopulliclostridium</taxon>
    </lineage>
</organism>
<evidence type="ECO:0000313" key="1">
    <source>
        <dbReference type="EMBL" id="HIV01403.1"/>
    </source>
</evidence>
<evidence type="ECO:0000313" key="2">
    <source>
        <dbReference type="Proteomes" id="UP000886861"/>
    </source>
</evidence>
<gene>
    <name evidence="1" type="ORF">IAA62_02480</name>
</gene>
<proteinExistence type="predicted"/>
<sequence length="104" mass="12247">MFIERLEAKDYVSFAKDKLNLSFADIKQVKNGMYIRLLVREFGPSPEFVLRDFVCEGINNPISKENEIPLQKVWREFLAEKFGEEYKTACNSFLKKQYEDGLIK</sequence>